<feature type="domain" description="Peptidoglycan binding-like" evidence="1">
    <location>
        <begin position="38"/>
        <end position="79"/>
    </location>
</feature>
<evidence type="ECO:0000313" key="2">
    <source>
        <dbReference type="EMBL" id="MBE9029678.1"/>
    </source>
</evidence>
<keyword evidence="3" id="KW-1185">Reference proteome</keyword>
<dbReference type="Pfam" id="PF01471">
    <property type="entry name" value="PG_binding_1"/>
    <property type="match status" value="3"/>
</dbReference>
<dbReference type="InterPro" id="IPR002477">
    <property type="entry name" value="Peptidoglycan-bd-like"/>
</dbReference>
<name>A0A928VL09_9CYAN</name>
<dbReference type="Gene3D" id="1.10.101.10">
    <property type="entry name" value="PGBD-like superfamily/PGBD"/>
    <property type="match status" value="3"/>
</dbReference>
<proteinExistence type="predicted"/>
<dbReference type="EMBL" id="JADEXQ010000020">
    <property type="protein sequence ID" value="MBE9029678.1"/>
    <property type="molecule type" value="Genomic_DNA"/>
</dbReference>
<gene>
    <name evidence="2" type="ORF">IQ266_08040</name>
</gene>
<evidence type="ECO:0000259" key="1">
    <source>
        <dbReference type="Pfam" id="PF01471"/>
    </source>
</evidence>
<evidence type="ECO:0000313" key="3">
    <source>
        <dbReference type="Proteomes" id="UP000625316"/>
    </source>
</evidence>
<dbReference type="SUPFAM" id="SSF47090">
    <property type="entry name" value="PGBD-like"/>
    <property type="match status" value="4"/>
</dbReference>
<sequence>MAPELRGCGLGLMAVVLLATPAMAQRSRDYTPSQFVSALNGLGYPVKLTDTVETPIVRQAIRDFQRRYNLPVTGTMTPASQDQAAALVKALQQNLNQVLKPSPALPQNQYYGAQTESFIKVFQSRNRLPVTGIATLEIRSRLAQALLNSGPPQAVPAVSQSNARPLATNASSVIPPIPPAPEPPTAAAPVAAPPLPAVVAPLPVAPRRPVMVAPVQTFATPRPNVKFGRLYTELEFRRVLQGLGYDINPTKFLSDTSAVVAIQDFQARYGLALTGAADQPTQAMVRKILRVLQYNLQLVSDRPVAITEFYDDATSASVRAFQQRNKLRVDGLATVSVRRAIDNQAKRRLIK</sequence>
<protein>
    <submittedName>
        <fullName evidence="2">Peptidoglycan-binding protein</fullName>
    </submittedName>
</protein>
<dbReference type="InterPro" id="IPR036365">
    <property type="entry name" value="PGBD-like_sf"/>
</dbReference>
<organism evidence="2 3">
    <name type="scientific">Romeriopsis navalis LEGE 11480</name>
    <dbReference type="NCBI Taxonomy" id="2777977"/>
    <lineage>
        <taxon>Bacteria</taxon>
        <taxon>Bacillati</taxon>
        <taxon>Cyanobacteriota</taxon>
        <taxon>Cyanophyceae</taxon>
        <taxon>Leptolyngbyales</taxon>
        <taxon>Leptolyngbyaceae</taxon>
        <taxon>Romeriopsis</taxon>
        <taxon>Romeriopsis navalis</taxon>
    </lineage>
</organism>
<dbReference type="InterPro" id="IPR036366">
    <property type="entry name" value="PGBDSf"/>
</dbReference>
<feature type="domain" description="Peptidoglycan binding-like" evidence="1">
    <location>
        <begin position="87"/>
        <end position="140"/>
    </location>
</feature>
<dbReference type="Proteomes" id="UP000625316">
    <property type="component" value="Unassembled WGS sequence"/>
</dbReference>
<dbReference type="AlphaFoldDB" id="A0A928VL09"/>
<feature type="domain" description="Peptidoglycan binding-like" evidence="1">
    <location>
        <begin position="290"/>
        <end position="340"/>
    </location>
</feature>
<comment type="caution">
    <text evidence="2">The sequence shown here is derived from an EMBL/GenBank/DDBJ whole genome shotgun (WGS) entry which is preliminary data.</text>
</comment>
<dbReference type="RefSeq" id="WP_264324495.1">
    <property type="nucleotide sequence ID" value="NZ_JADEXQ010000020.1"/>
</dbReference>
<reference evidence="2" key="1">
    <citation type="submission" date="2020-10" db="EMBL/GenBank/DDBJ databases">
        <authorList>
            <person name="Castelo-Branco R."/>
            <person name="Eusebio N."/>
            <person name="Adriana R."/>
            <person name="Vieira A."/>
            <person name="Brugerolle De Fraissinette N."/>
            <person name="Rezende De Castro R."/>
            <person name="Schneider M.P."/>
            <person name="Vasconcelos V."/>
            <person name="Leao P.N."/>
        </authorList>
    </citation>
    <scope>NUCLEOTIDE SEQUENCE</scope>
    <source>
        <strain evidence="2">LEGE 11480</strain>
    </source>
</reference>
<accession>A0A928VL09</accession>